<accession>A0ABQ9IYC9</accession>
<protein>
    <recommendedName>
        <fullName evidence="1">ISXO2-like transposase domain-containing protein</fullName>
    </recommendedName>
</protein>
<comment type="caution">
    <text evidence="2">The sequence shown here is derived from an EMBL/GenBank/DDBJ whole genome shotgun (WGS) entry which is preliminary data.</text>
</comment>
<dbReference type="PANTHER" id="PTHR47163:SF2">
    <property type="entry name" value="SI:DKEY-17M8.2"/>
    <property type="match status" value="1"/>
</dbReference>
<organism evidence="2 3">
    <name type="scientific">Molorchus minor</name>
    <dbReference type="NCBI Taxonomy" id="1323400"/>
    <lineage>
        <taxon>Eukaryota</taxon>
        <taxon>Metazoa</taxon>
        <taxon>Ecdysozoa</taxon>
        <taxon>Arthropoda</taxon>
        <taxon>Hexapoda</taxon>
        <taxon>Insecta</taxon>
        <taxon>Pterygota</taxon>
        <taxon>Neoptera</taxon>
        <taxon>Endopterygota</taxon>
        <taxon>Coleoptera</taxon>
        <taxon>Polyphaga</taxon>
        <taxon>Cucujiformia</taxon>
        <taxon>Chrysomeloidea</taxon>
        <taxon>Cerambycidae</taxon>
        <taxon>Lamiinae</taxon>
        <taxon>Monochamini</taxon>
        <taxon>Molorchus</taxon>
    </lineage>
</organism>
<dbReference type="EMBL" id="JAPWTJ010001852">
    <property type="protein sequence ID" value="KAJ8969193.1"/>
    <property type="molecule type" value="Genomic_DNA"/>
</dbReference>
<feature type="domain" description="ISXO2-like transposase" evidence="1">
    <location>
        <begin position="9"/>
        <end position="110"/>
    </location>
</feature>
<gene>
    <name evidence="2" type="ORF">NQ317_000763</name>
</gene>
<dbReference type="InterPro" id="IPR024445">
    <property type="entry name" value="Tnp_ISXO2-like"/>
</dbReference>
<dbReference type="Pfam" id="PF12762">
    <property type="entry name" value="DDE_Tnp_IS1595"/>
    <property type="match status" value="1"/>
</dbReference>
<reference evidence="2" key="1">
    <citation type="journal article" date="2023" name="Insect Mol. Biol.">
        <title>Genome sequencing provides insights into the evolution of gene families encoding plant cell wall-degrading enzymes in longhorned beetles.</title>
        <authorList>
            <person name="Shin N.R."/>
            <person name="Okamura Y."/>
            <person name="Kirsch R."/>
            <person name="Pauchet Y."/>
        </authorList>
    </citation>
    <scope>NUCLEOTIDE SEQUENCE</scope>
    <source>
        <strain evidence="2">MMC_N1</strain>
    </source>
</reference>
<name>A0ABQ9IYC9_9CUCU</name>
<sequence length="131" mass="15266">MGSPGRIIETDEGTSKIFLIPGPDRTSSTFLDIIKTWVLDCTTITSDFWKFYDCLQDERFIYLTVNHSQHFVDPETGAHTQNIKRTWREVKSKIPRYSTSKAHYEGYLAENVPVLKKIWHSGQNFKILRNL</sequence>
<keyword evidence="3" id="KW-1185">Reference proteome</keyword>
<proteinExistence type="predicted"/>
<dbReference type="Proteomes" id="UP001162164">
    <property type="component" value="Unassembled WGS sequence"/>
</dbReference>
<evidence type="ECO:0000313" key="2">
    <source>
        <dbReference type="EMBL" id="KAJ8969193.1"/>
    </source>
</evidence>
<evidence type="ECO:0000259" key="1">
    <source>
        <dbReference type="Pfam" id="PF12762"/>
    </source>
</evidence>
<dbReference type="InterPro" id="IPR053164">
    <property type="entry name" value="IS1016-like_transposase"/>
</dbReference>
<evidence type="ECO:0000313" key="3">
    <source>
        <dbReference type="Proteomes" id="UP001162164"/>
    </source>
</evidence>
<dbReference type="PANTHER" id="PTHR47163">
    <property type="entry name" value="DDE_TNP_IS1595 DOMAIN-CONTAINING PROTEIN"/>
    <property type="match status" value="1"/>
</dbReference>